<gene>
    <name evidence="2" type="ORF">HBF26_13050</name>
</gene>
<protein>
    <submittedName>
        <fullName evidence="2">Murein L,D-transpeptidase catalytic domain family protein</fullName>
    </submittedName>
</protein>
<evidence type="ECO:0000256" key="1">
    <source>
        <dbReference type="SAM" id="SignalP"/>
    </source>
</evidence>
<feature type="signal peptide" evidence="1">
    <location>
        <begin position="1"/>
        <end position="37"/>
    </location>
</feature>
<evidence type="ECO:0000313" key="2">
    <source>
        <dbReference type="EMBL" id="NID05821.1"/>
    </source>
</evidence>
<organism evidence="2 3">
    <name type="scientific">Luteibacter jiangsuensis</name>
    <dbReference type="NCBI Taxonomy" id="637577"/>
    <lineage>
        <taxon>Bacteria</taxon>
        <taxon>Pseudomonadati</taxon>
        <taxon>Pseudomonadota</taxon>
        <taxon>Gammaproteobacteria</taxon>
        <taxon>Lysobacterales</taxon>
        <taxon>Rhodanobacteraceae</taxon>
        <taxon>Luteibacter</taxon>
    </lineage>
</organism>
<sequence>MWADAYTACRMIRPLRTLLASAPVLGVLFSLPLSAHAADSLGDALARLAPSADPHVIGLAVKASECAQTQGGQPADRLAVIDYSKPSSEPRLWVFDTVNRKLLFQELVAHGKNSGDANSTQFSNAPNSLASSLGLFRTSDTYTGKNGYSLRMQGLEPGVNDQAMARAIVIHGAAYVNEAMAKVAGRIGRSWGCPAVRTAIAHKLIDALKGGQMVFSYYPDKRWLASSHYLKCQNGQLAKAETSIASRAGG</sequence>
<evidence type="ECO:0000313" key="3">
    <source>
        <dbReference type="Proteomes" id="UP001429601"/>
    </source>
</evidence>
<dbReference type="PANTHER" id="PTHR38477:SF1">
    <property type="entry name" value="MUREIN L,D-TRANSPEPTIDASE CATALYTIC DOMAIN FAMILY PROTEIN"/>
    <property type="match status" value="1"/>
</dbReference>
<dbReference type="EMBL" id="JAAQQR010000005">
    <property type="protein sequence ID" value="NID05821.1"/>
    <property type="molecule type" value="Genomic_DNA"/>
</dbReference>
<reference evidence="2 3" key="1">
    <citation type="journal article" date="2011" name="Curr. Microbiol.">
        <title>Luteibacter jiangsuensis sp. nov.: a methamidophos-degrading bacterium isolated from a methamidophos-manufacturing factory.</title>
        <authorList>
            <person name="Wang L."/>
            <person name="Wang G.L."/>
            <person name="Li S.P."/>
            <person name="Jiang J.D."/>
        </authorList>
    </citation>
    <scope>NUCLEOTIDE SEQUENCE [LARGE SCALE GENOMIC DNA]</scope>
    <source>
        <strain evidence="2 3">CGMCC 1.10133</strain>
    </source>
</reference>
<dbReference type="PANTHER" id="PTHR38477">
    <property type="entry name" value="HYPOTHETICAL EXPORTED PROTEIN"/>
    <property type="match status" value="1"/>
</dbReference>
<proteinExistence type="predicted"/>
<keyword evidence="3" id="KW-1185">Reference proteome</keyword>
<name>A0ABX0Q7V6_9GAMM</name>
<dbReference type="InterPro" id="IPR032676">
    <property type="entry name" value="YkuD_2"/>
</dbReference>
<accession>A0ABX0Q7V6</accession>
<feature type="chain" id="PRO_5045302817" evidence="1">
    <location>
        <begin position="38"/>
        <end position="250"/>
    </location>
</feature>
<comment type="caution">
    <text evidence="2">The sequence shown here is derived from an EMBL/GenBank/DDBJ whole genome shotgun (WGS) entry which is preliminary data.</text>
</comment>
<keyword evidence="1" id="KW-0732">Signal</keyword>
<dbReference type="Pfam" id="PF13645">
    <property type="entry name" value="YkuD_2"/>
    <property type="match status" value="1"/>
</dbReference>
<dbReference type="Proteomes" id="UP001429601">
    <property type="component" value="Unassembled WGS sequence"/>
</dbReference>